<organism evidence="1 2">
    <name type="scientific">Micavibrio aeruginosavorus EPB</name>
    <dbReference type="NCBI Taxonomy" id="349215"/>
    <lineage>
        <taxon>Bacteria</taxon>
        <taxon>Pseudomonadati</taxon>
        <taxon>Bdellovibrionota</taxon>
        <taxon>Bdellovibrionia</taxon>
        <taxon>Bdellovibrionales</taxon>
        <taxon>Pseudobdellovibrionaceae</taxon>
        <taxon>Micavibrio</taxon>
    </lineage>
</organism>
<dbReference type="Proteomes" id="UP000011932">
    <property type="component" value="Chromosome"/>
</dbReference>
<reference evidence="1 2" key="1">
    <citation type="journal article" date="2013" name="ISME J.">
        <title>By their genes ye shall know them: genomic signatures of predatory bacteria.</title>
        <authorList>
            <person name="Pasternak Z."/>
            <person name="Pietrokovski S."/>
            <person name="Rotem O."/>
            <person name="Gophna U."/>
            <person name="Lurie-Weinberger M.N."/>
            <person name="Jurkevitch E."/>
        </authorList>
    </citation>
    <scope>NUCLEOTIDE SEQUENCE [LARGE SCALE GENOMIC DNA]</scope>
    <source>
        <strain evidence="1">EPB</strain>
    </source>
</reference>
<dbReference type="AlphaFoldDB" id="M4VIM0"/>
<dbReference type="EMBL" id="CP003538">
    <property type="protein sequence ID" value="AGH99033.1"/>
    <property type="molecule type" value="Genomic_DNA"/>
</dbReference>
<evidence type="ECO:0000313" key="1">
    <source>
        <dbReference type="EMBL" id="AGH99033.1"/>
    </source>
</evidence>
<protein>
    <submittedName>
        <fullName evidence="1">Uncharacterized protein</fullName>
    </submittedName>
</protein>
<sequence>MSGRLSCFPVYFQMVSTAMRHAGGVRNLRRIDFYSNPHQIYNNALI</sequence>
<dbReference type="STRING" id="349215.A11S_2237"/>
<gene>
    <name evidence="1" type="ORF">A11S_2237</name>
</gene>
<evidence type="ECO:0000313" key="2">
    <source>
        <dbReference type="Proteomes" id="UP000011932"/>
    </source>
</evidence>
<proteinExistence type="predicted"/>
<name>M4VIM0_9BACT</name>
<accession>M4VIM0</accession>
<dbReference type="HOGENOM" id="CLU_3185769_0_0_5"/>
<dbReference type="KEGG" id="man:A11S_2237"/>